<name>A0A2T0GSZ8_ACTMO</name>
<feature type="transmembrane region" description="Helical" evidence="5">
    <location>
        <begin position="519"/>
        <end position="544"/>
    </location>
</feature>
<dbReference type="NCBIfam" id="TIGR03057">
    <property type="entry name" value="xxxLxxG_by_4"/>
    <property type="match status" value="1"/>
</dbReference>
<dbReference type="InterPro" id="IPR051328">
    <property type="entry name" value="T7SS_ABC-Transporter"/>
</dbReference>
<protein>
    <submittedName>
        <fullName evidence="7">ABC transporter</fullName>
    </submittedName>
</protein>
<evidence type="ECO:0000259" key="6">
    <source>
        <dbReference type="Pfam" id="PF12698"/>
    </source>
</evidence>
<evidence type="ECO:0000256" key="2">
    <source>
        <dbReference type="ARBA" id="ARBA00022692"/>
    </source>
</evidence>
<evidence type="ECO:0000256" key="4">
    <source>
        <dbReference type="ARBA" id="ARBA00023136"/>
    </source>
</evidence>
<feature type="domain" description="ABC-2 type transporter transmembrane" evidence="6">
    <location>
        <begin position="24"/>
        <end position="166"/>
    </location>
</feature>
<evidence type="ECO:0000256" key="3">
    <source>
        <dbReference type="ARBA" id="ARBA00022989"/>
    </source>
</evidence>
<dbReference type="SUPFAM" id="SSF58104">
    <property type="entry name" value="Methyl-accepting chemotaxis protein (MCP) signaling domain"/>
    <property type="match status" value="1"/>
</dbReference>
<dbReference type="Pfam" id="PF12698">
    <property type="entry name" value="ABC2_membrane_3"/>
    <property type="match status" value="2"/>
</dbReference>
<dbReference type="PANTHER" id="PTHR43077:SF5">
    <property type="entry name" value="PHAGE INFECTION PROTEIN"/>
    <property type="match status" value="1"/>
</dbReference>
<keyword evidence="4 5" id="KW-0472">Membrane</keyword>
<evidence type="ECO:0000313" key="8">
    <source>
        <dbReference type="Proteomes" id="UP000239352"/>
    </source>
</evidence>
<comment type="caution">
    <text evidence="7">The sequence shown here is derived from an EMBL/GenBank/DDBJ whole genome shotgun (WGS) entry which is preliminary data.</text>
</comment>
<comment type="subcellular location">
    <subcellularLocation>
        <location evidence="1">Membrane</location>
        <topology evidence="1">Multi-pass membrane protein</topology>
    </subcellularLocation>
</comment>
<dbReference type="InterPro" id="IPR017500">
    <property type="entry name" value="Phage_infect_YhgE_N"/>
</dbReference>
<feature type="domain" description="ABC-2 type transporter transmembrane" evidence="6">
    <location>
        <begin position="459"/>
        <end position="652"/>
    </location>
</feature>
<dbReference type="InterPro" id="IPR017501">
    <property type="entry name" value="Phage_infect_YhgE_C"/>
</dbReference>
<organism evidence="7 8">
    <name type="scientific">Actinopolyspora mortivallis</name>
    <dbReference type="NCBI Taxonomy" id="33906"/>
    <lineage>
        <taxon>Bacteria</taxon>
        <taxon>Bacillati</taxon>
        <taxon>Actinomycetota</taxon>
        <taxon>Actinomycetes</taxon>
        <taxon>Actinopolysporales</taxon>
        <taxon>Actinopolysporaceae</taxon>
        <taxon>Actinopolyspora</taxon>
    </lineage>
</organism>
<dbReference type="STRING" id="1050202.GCA_000384035_01993"/>
<dbReference type="AlphaFoldDB" id="A0A2T0GSZ8"/>
<gene>
    <name evidence="7" type="ORF">CEP50_16585</name>
</gene>
<feature type="transmembrane region" description="Helical" evidence="5">
    <location>
        <begin position="634"/>
        <end position="657"/>
    </location>
</feature>
<feature type="transmembrane region" description="Helical" evidence="5">
    <location>
        <begin position="580"/>
        <end position="599"/>
    </location>
</feature>
<dbReference type="EMBL" id="PVSR01000038">
    <property type="protein sequence ID" value="PRW62220.1"/>
    <property type="molecule type" value="Genomic_DNA"/>
</dbReference>
<evidence type="ECO:0000313" key="7">
    <source>
        <dbReference type="EMBL" id="PRW62220.1"/>
    </source>
</evidence>
<dbReference type="RefSeq" id="WP_106114865.1">
    <property type="nucleotide sequence ID" value="NZ_PVSR01000038.1"/>
</dbReference>
<proteinExistence type="predicted"/>
<keyword evidence="8" id="KW-1185">Reference proteome</keyword>
<accession>A0A2T0GSZ8</accession>
<feature type="transmembrane region" description="Helical" evidence="5">
    <location>
        <begin position="550"/>
        <end position="568"/>
    </location>
</feature>
<evidence type="ECO:0000256" key="5">
    <source>
        <dbReference type="SAM" id="Phobius"/>
    </source>
</evidence>
<evidence type="ECO:0000256" key="1">
    <source>
        <dbReference type="ARBA" id="ARBA00004141"/>
    </source>
</evidence>
<dbReference type="Gene3D" id="1.10.287.950">
    <property type="entry name" value="Methyl-accepting chemotaxis protein"/>
    <property type="match status" value="2"/>
</dbReference>
<keyword evidence="3 5" id="KW-1133">Transmembrane helix</keyword>
<dbReference type="InParanoid" id="A0A2T0GSZ8"/>
<dbReference type="InterPro" id="IPR013525">
    <property type="entry name" value="ABC2_TM"/>
</dbReference>
<dbReference type="Proteomes" id="UP000239352">
    <property type="component" value="Unassembled WGS sequence"/>
</dbReference>
<dbReference type="NCBIfam" id="TIGR03062">
    <property type="entry name" value="pip_yhgE_Cterm"/>
    <property type="match status" value="1"/>
</dbReference>
<dbReference type="NCBIfam" id="TIGR03061">
    <property type="entry name" value="pip_yhgE_Nterm"/>
    <property type="match status" value="1"/>
</dbReference>
<reference evidence="7 8" key="1">
    <citation type="submission" date="2018-03" db="EMBL/GenBank/DDBJ databases">
        <title>Actinopolyspora mortivallis from Sahara, screening for active biomolecules.</title>
        <authorList>
            <person name="Selama O."/>
            <person name="Wellington E.M.H."/>
            <person name="Hacene H."/>
        </authorList>
    </citation>
    <scope>NUCLEOTIDE SEQUENCE [LARGE SCALE GENOMIC DNA]</scope>
    <source>
        <strain evidence="7 8">M5A</strain>
    </source>
</reference>
<dbReference type="GO" id="GO:0016020">
    <property type="term" value="C:membrane"/>
    <property type="evidence" value="ECO:0007669"/>
    <property type="project" value="UniProtKB-SubCell"/>
</dbReference>
<feature type="transmembrane region" description="Helical" evidence="5">
    <location>
        <begin position="21"/>
        <end position="41"/>
    </location>
</feature>
<sequence>MTTFRLAKTELRRLTSGKLPKLALVAVTLVPLLYGALYIYANWDPYGNLETVPAAVVVDDTGATRDDGSQLTAGEDVYENLTDSGDFDWHRVGNERAHQGVSEGTYTFALVIPRDFSRALLSPGEFEPEQARLRLITNDANNYLAGTIADKVVSRVRETVSADAGSDAARELLLGLSTVHEQTVRAADGAGDLADGAGDLDTGLDRTHQGTQQLLVGQRKLAQGADELATASGRIARGNSELHDGLSQMRNKTADLPKKTDQLADGAERVAEGNTELAEKASEVGEISQGIADRLDGARGDIIDHLRELGLSQEQIERVTESLEQLDQPLDEANSQVQQRVKRVQELSDGSQRVARASRKLANNIPQMTNGIKELDAASEKLAGGAQQVHEGATELRDKQREAVSGAEELNSGVARLSNGSDQLVNGSHELADKLGTGAEDIPNPDESTREATAKTIGDPVAVDETAQTDAGTYGAGLAPYFMGLALWIGGFVLFLLMRPLSNRALASGVAPWRTALGGWLPAALVGTVQAVLLYSVVVFGIGVDTANPWWTLGLLILTSLAFTAVVHSLNAAFGPKGKFLALVFLVLQLITAGGTFPWQSTPEVLHPLHKVLPLGYVVDGLRHLIYGGSADNAIQAALVLLCYLVCGLLLSTVAAMRQRVWTASRLRPELSL</sequence>
<keyword evidence="2 5" id="KW-0812">Transmembrane</keyword>
<dbReference type="PANTHER" id="PTHR43077">
    <property type="entry name" value="TRANSPORT PERMEASE YVFS-RELATED"/>
    <property type="match status" value="1"/>
</dbReference>
<feature type="transmembrane region" description="Helical" evidence="5">
    <location>
        <begin position="478"/>
        <end position="498"/>
    </location>
</feature>
<dbReference type="InterPro" id="IPR023908">
    <property type="entry name" value="xxxLxxG_rpt"/>
</dbReference>
<dbReference type="GO" id="GO:0140359">
    <property type="term" value="F:ABC-type transporter activity"/>
    <property type="evidence" value="ECO:0007669"/>
    <property type="project" value="InterPro"/>
</dbReference>